<dbReference type="STRING" id="517719.SAMN05421762_1867"/>
<evidence type="ECO:0000259" key="4">
    <source>
        <dbReference type="PROSITE" id="PS50043"/>
    </source>
</evidence>
<dbReference type="InterPro" id="IPR036388">
    <property type="entry name" value="WH-like_DNA-bd_sf"/>
</dbReference>
<dbReference type="PANTHER" id="PTHR45566:SF2">
    <property type="entry name" value="NARL SUBFAMILY"/>
    <property type="match status" value="1"/>
</dbReference>
<dbReference type="Proteomes" id="UP000231644">
    <property type="component" value="Unassembled WGS sequence"/>
</dbReference>
<evidence type="ECO:0000256" key="3">
    <source>
        <dbReference type="PROSITE-ProRule" id="PRU00169"/>
    </source>
</evidence>
<dbReference type="InterPro" id="IPR016032">
    <property type="entry name" value="Sig_transdc_resp-reg_C-effctor"/>
</dbReference>
<dbReference type="Pfam" id="PF00196">
    <property type="entry name" value="GerE"/>
    <property type="match status" value="1"/>
</dbReference>
<dbReference type="CDD" id="cd17535">
    <property type="entry name" value="REC_NarL-like"/>
    <property type="match status" value="1"/>
</dbReference>
<dbReference type="PANTHER" id="PTHR45566">
    <property type="entry name" value="HTH-TYPE TRANSCRIPTIONAL REGULATOR YHJB-RELATED"/>
    <property type="match status" value="1"/>
</dbReference>
<evidence type="ECO:0000259" key="5">
    <source>
        <dbReference type="PROSITE" id="PS50110"/>
    </source>
</evidence>
<reference evidence="6 7" key="1">
    <citation type="submission" date="2016-10" db="EMBL/GenBank/DDBJ databases">
        <authorList>
            <person name="de Groot N.N."/>
        </authorList>
    </citation>
    <scope>NUCLEOTIDE SEQUENCE [LARGE SCALE GENOMIC DNA]</scope>
    <source>
        <strain evidence="6 7">DSM 29619</strain>
    </source>
</reference>
<gene>
    <name evidence="6" type="ORF">SAMN05421762_1867</name>
</gene>
<dbReference type="Pfam" id="PF00072">
    <property type="entry name" value="Response_reg"/>
    <property type="match status" value="1"/>
</dbReference>
<dbReference type="InterPro" id="IPR001789">
    <property type="entry name" value="Sig_transdc_resp-reg_receiver"/>
</dbReference>
<evidence type="ECO:0000256" key="1">
    <source>
        <dbReference type="ARBA" id="ARBA00022553"/>
    </source>
</evidence>
<dbReference type="GO" id="GO:0006355">
    <property type="term" value="P:regulation of DNA-templated transcription"/>
    <property type="evidence" value="ECO:0007669"/>
    <property type="project" value="InterPro"/>
</dbReference>
<evidence type="ECO:0000313" key="6">
    <source>
        <dbReference type="EMBL" id="SFC70380.1"/>
    </source>
</evidence>
<dbReference type="Gene3D" id="3.40.50.2300">
    <property type="match status" value="1"/>
</dbReference>
<keyword evidence="2" id="KW-0238">DNA-binding</keyword>
<dbReference type="InterPro" id="IPR051015">
    <property type="entry name" value="EvgA-like"/>
</dbReference>
<keyword evidence="7" id="KW-1185">Reference proteome</keyword>
<dbReference type="InterPro" id="IPR000792">
    <property type="entry name" value="Tscrpt_reg_LuxR_C"/>
</dbReference>
<dbReference type="SMART" id="SM00448">
    <property type="entry name" value="REC"/>
    <property type="match status" value="1"/>
</dbReference>
<dbReference type="CDD" id="cd06170">
    <property type="entry name" value="LuxR_C_like"/>
    <property type="match status" value="1"/>
</dbReference>
<dbReference type="SMART" id="SM00421">
    <property type="entry name" value="HTH_LUXR"/>
    <property type="match status" value="1"/>
</dbReference>
<dbReference type="GO" id="GO:0000160">
    <property type="term" value="P:phosphorelay signal transduction system"/>
    <property type="evidence" value="ECO:0007669"/>
    <property type="project" value="InterPro"/>
</dbReference>
<feature type="modified residue" description="4-aspartylphosphate" evidence="3">
    <location>
        <position position="53"/>
    </location>
</feature>
<dbReference type="PROSITE" id="PS50043">
    <property type="entry name" value="HTH_LUXR_2"/>
    <property type="match status" value="1"/>
</dbReference>
<dbReference type="Gene3D" id="1.10.10.10">
    <property type="entry name" value="Winged helix-like DNA-binding domain superfamily/Winged helix DNA-binding domain"/>
    <property type="match status" value="1"/>
</dbReference>
<feature type="domain" description="HTH luxR-type" evidence="4">
    <location>
        <begin position="129"/>
        <end position="194"/>
    </location>
</feature>
<dbReference type="EMBL" id="FOLX01000001">
    <property type="protein sequence ID" value="SFC70380.1"/>
    <property type="molecule type" value="Genomic_DNA"/>
</dbReference>
<dbReference type="RefSeq" id="WP_093453578.1">
    <property type="nucleotide sequence ID" value="NZ_FNZG01000004.1"/>
</dbReference>
<name>A0A1I1LLN5_9RHOB</name>
<feature type="domain" description="Response regulatory" evidence="5">
    <location>
        <begin position="3"/>
        <end position="118"/>
    </location>
</feature>
<proteinExistence type="predicted"/>
<organism evidence="6 7">
    <name type="scientific">Pseudooceanicola nitratireducens</name>
    <dbReference type="NCBI Taxonomy" id="517719"/>
    <lineage>
        <taxon>Bacteria</taxon>
        <taxon>Pseudomonadati</taxon>
        <taxon>Pseudomonadota</taxon>
        <taxon>Alphaproteobacteria</taxon>
        <taxon>Rhodobacterales</taxon>
        <taxon>Paracoccaceae</taxon>
        <taxon>Pseudooceanicola</taxon>
    </lineage>
</organism>
<dbReference type="OrthoDB" id="3679796at2"/>
<evidence type="ECO:0000313" key="7">
    <source>
        <dbReference type="Proteomes" id="UP000231644"/>
    </source>
</evidence>
<dbReference type="SUPFAM" id="SSF52172">
    <property type="entry name" value="CheY-like"/>
    <property type="match status" value="1"/>
</dbReference>
<evidence type="ECO:0000256" key="2">
    <source>
        <dbReference type="ARBA" id="ARBA00023125"/>
    </source>
</evidence>
<accession>A0A1I1LLN5</accession>
<dbReference type="InterPro" id="IPR011006">
    <property type="entry name" value="CheY-like_superfamily"/>
</dbReference>
<protein>
    <submittedName>
        <fullName evidence="6">Two component transcriptional regulator, LuxR family</fullName>
    </submittedName>
</protein>
<keyword evidence="1 3" id="KW-0597">Phosphoprotein</keyword>
<dbReference type="AlphaFoldDB" id="A0A1I1LLN5"/>
<dbReference type="PROSITE" id="PS50110">
    <property type="entry name" value="RESPONSE_REGULATORY"/>
    <property type="match status" value="1"/>
</dbReference>
<dbReference type="SUPFAM" id="SSF46894">
    <property type="entry name" value="C-terminal effector domain of the bipartite response regulators"/>
    <property type="match status" value="1"/>
</dbReference>
<dbReference type="GO" id="GO:0003677">
    <property type="term" value="F:DNA binding"/>
    <property type="evidence" value="ECO:0007669"/>
    <property type="project" value="UniProtKB-KW"/>
</dbReference>
<sequence length="196" mass="20898">MGRVLLADDHELVRETIAAYLTQNGAHEVTSVGSFDEAVAALKADDYDLVMLDYRMPGMEALDGLRDVAATYPNTPFALISGAAGPDIARHAIDSGAAGFLPKTLAPAELMEAVDTLIAGGFFLPDEAVAKMSSSLTPRELEVVRGIAAGKSNKEIARDLGVQEVTIKLHVKTLSRKLDARNRTHAAMRARDNGLV</sequence>
<dbReference type="InterPro" id="IPR058245">
    <property type="entry name" value="NreC/VraR/RcsB-like_REC"/>
</dbReference>
<dbReference type="PRINTS" id="PR00038">
    <property type="entry name" value="HTHLUXR"/>
</dbReference>